<dbReference type="InterPro" id="IPR023809">
    <property type="entry name" value="Thiopep_bacteriocin_synth_dom"/>
</dbReference>
<organism evidence="2">
    <name type="scientific">bioreactor metagenome</name>
    <dbReference type="NCBI Taxonomy" id="1076179"/>
    <lineage>
        <taxon>unclassified sequences</taxon>
        <taxon>metagenomes</taxon>
        <taxon>ecological metagenomes</taxon>
    </lineage>
</organism>
<accession>A0A644WTN7</accession>
<feature type="domain" description="Thiopeptide-type bacteriocin biosynthesis" evidence="1">
    <location>
        <begin position="14"/>
        <end position="284"/>
    </location>
</feature>
<name>A0A644WTN7_9ZZZZ</name>
<dbReference type="Pfam" id="PF14028">
    <property type="entry name" value="Lant_dehydr_C"/>
    <property type="match status" value="1"/>
</dbReference>
<dbReference type="EMBL" id="VSSQ01001268">
    <property type="protein sequence ID" value="MPM06818.1"/>
    <property type="molecule type" value="Genomic_DNA"/>
</dbReference>
<evidence type="ECO:0000313" key="2">
    <source>
        <dbReference type="EMBL" id="MPM06818.1"/>
    </source>
</evidence>
<proteinExistence type="predicted"/>
<evidence type="ECO:0000259" key="1">
    <source>
        <dbReference type="Pfam" id="PF14028"/>
    </source>
</evidence>
<gene>
    <name evidence="2" type="ORF">SDC9_53121</name>
</gene>
<dbReference type="NCBIfam" id="TIGR03891">
    <property type="entry name" value="thiopep_ocin"/>
    <property type="match status" value="1"/>
</dbReference>
<sequence>MKTIQRTFIPGSMWLSIKVYGGEKTLDDLLSKDIYLIIKELNSQKKINKWFFIRYADPDDHLRIRILMKNANIVGNVIDLFYKKLNLLVKERIIWKVIIDTYSRELERYGNSLIEDAETIFHIDSECIISCLRILDKFPNENYRWMISIRMIDELLSSFSLNVEQKKWLMSKLSWSYKEEFGFNEFNSKQFNSRYRLYKNILENVLKNKINDPVFNGLCVKVNRKSVMLRPVVSKVINKSRSKKNEIVLENLIMSYIHMMINRVFISQNRKHELIIYDFLRRYYTSEEVRIKNSSNDI</sequence>
<protein>
    <recommendedName>
        <fullName evidence="1">Thiopeptide-type bacteriocin biosynthesis domain-containing protein</fullName>
    </recommendedName>
</protein>
<dbReference type="AlphaFoldDB" id="A0A644WTN7"/>
<reference evidence="2" key="1">
    <citation type="submission" date="2019-08" db="EMBL/GenBank/DDBJ databases">
        <authorList>
            <person name="Kucharzyk K."/>
            <person name="Murdoch R.W."/>
            <person name="Higgins S."/>
            <person name="Loffler F."/>
        </authorList>
    </citation>
    <scope>NUCLEOTIDE SEQUENCE</scope>
</reference>
<comment type="caution">
    <text evidence="2">The sequence shown here is derived from an EMBL/GenBank/DDBJ whole genome shotgun (WGS) entry which is preliminary data.</text>
</comment>